<dbReference type="Pfam" id="PF07228">
    <property type="entry name" value="SpoIIE"/>
    <property type="match status" value="1"/>
</dbReference>
<dbReference type="PROSITE" id="PS50112">
    <property type="entry name" value="PAS"/>
    <property type="match status" value="1"/>
</dbReference>
<keyword evidence="10" id="KW-0904">Protein phosphatase</keyword>
<feature type="domain" description="PAS" evidence="16">
    <location>
        <begin position="1"/>
        <end position="50"/>
    </location>
</feature>
<dbReference type="Pfam" id="PF08448">
    <property type="entry name" value="PAS_4"/>
    <property type="match status" value="1"/>
</dbReference>
<evidence type="ECO:0000256" key="2">
    <source>
        <dbReference type="ARBA" id="ARBA00022553"/>
    </source>
</evidence>
<comment type="function">
    <text evidence="13">Primarily acts as an independent SigF regulator that is sensitive to the osmosensory signal, mediating the cross talk of PknD with the SigF regulon. Possesses both phosphatase and kinase activities. The kinase domain functions as a classic anti-sigma factor-like kinase to phosphorylate the anti-anti-sigma factor domain at the canonical regulatory site, and the phosphatase domain antagonizes this activity.</text>
</comment>
<dbReference type="InterPro" id="IPR013656">
    <property type="entry name" value="PAS_4"/>
</dbReference>
<dbReference type="SMART" id="SM00091">
    <property type="entry name" value="PAS"/>
    <property type="match status" value="2"/>
</dbReference>
<evidence type="ECO:0000256" key="7">
    <source>
        <dbReference type="ARBA" id="ARBA00022801"/>
    </source>
</evidence>
<keyword evidence="3" id="KW-0808">Transferase</keyword>
<sequence length="818" mass="89260">MDTCEITDSAAAMLDENGTVVGWTQAAENLVGYSPQDIVGRSAALVVQPSQEAPNMTAYVERCRDREGCTDTAEVRNRDGRILNISRRISMLRGDDGSVRWLVSLTDIGRLTKDVRSGPIRDSLLARASIGIVVRDRDLRCRWVNDTMEHLDGISRERRLGRGPIDAQPGFEAEVVEALMQEVLQSDTTRVHEYRAWLPASPRRERVLAVSFFCLKNADGQPSGLCTISVDVSESRQARERLAILSEASTRLGSTLDVMQTSQELADLAVPLLADYVAVDLEQSVPFGEGPPVRVGWRGGPLPQLRRAGIASVRRGVPESPWLRGDAVPLTGASPFAHLLRTGKAHLEPHLDPAPGGWIDDEPARAQKIHQYGMHSLMAVPICARDTLLGMALFVRTKDPVPFQESDLLLAEELVSRAALSLDNARQYARQHTAALALQRKLLPRALWGGLAVETASRYLPADMEHGVGGDWFDVIPLSGARVALVVGDVVGHGINAAASMGRLRTAVRTLADMELPPAELLAHLDDTVQRLANEDTDTADQTPIEGATCLYTVYDPVTRRCTMAAAGHPPPATVDPHGRVTFPDLPPGAPLGVGLGDPFESIDMELADGSLLALYTDGLVETRDQDIEEGMRRLGAVLAQPRRSLEELCRLATDSCPGHLPSDDATLLLVRTRSLKPTYVASWTLTNDQAAARGARDLVARQLNQWGLERLQDPTRLIVSELVTNAVRHSTGAIGLRLIRHELLTCEVFDNDAFSPHLRRARTTDENGRGLALVAQLSRRWGYRLTLEGKVVWAEQAMPAGLSGRFASDRPFQGRVG</sequence>
<dbReference type="InterPro" id="IPR003594">
    <property type="entry name" value="HATPase_dom"/>
</dbReference>
<dbReference type="InterPro" id="IPR029016">
    <property type="entry name" value="GAF-like_dom_sf"/>
</dbReference>
<organism evidence="17 18">
    <name type="scientific">Streptomyces fagopyri</name>
    <dbReference type="NCBI Taxonomy" id="2662397"/>
    <lineage>
        <taxon>Bacteria</taxon>
        <taxon>Bacillati</taxon>
        <taxon>Actinomycetota</taxon>
        <taxon>Actinomycetes</taxon>
        <taxon>Kitasatosporales</taxon>
        <taxon>Streptomycetaceae</taxon>
        <taxon>Streptomyces</taxon>
    </lineage>
</organism>
<evidence type="ECO:0000313" key="18">
    <source>
        <dbReference type="Proteomes" id="UP000326179"/>
    </source>
</evidence>
<dbReference type="InterPro" id="IPR052016">
    <property type="entry name" value="Bact_Sigma-Reg"/>
</dbReference>
<dbReference type="InterPro" id="IPR000014">
    <property type="entry name" value="PAS"/>
</dbReference>
<evidence type="ECO:0000256" key="1">
    <source>
        <dbReference type="ARBA" id="ARBA00013081"/>
    </source>
</evidence>
<evidence type="ECO:0000256" key="11">
    <source>
        <dbReference type="ARBA" id="ARBA00023211"/>
    </source>
</evidence>
<evidence type="ECO:0000256" key="13">
    <source>
        <dbReference type="ARBA" id="ARBA00056274"/>
    </source>
</evidence>
<dbReference type="GO" id="GO:0016301">
    <property type="term" value="F:kinase activity"/>
    <property type="evidence" value="ECO:0007669"/>
    <property type="project" value="UniProtKB-KW"/>
</dbReference>
<comment type="catalytic activity">
    <reaction evidence="12">
        <text>O-phospho-L-seryl-[protein] + H2O = L-seryl-[protein] + phosphate</text>
        <dbReference type="Rhea" id="RHEA:20629"/>
        <dbReference type="Rhea" id="RHEA-COMP:9863"/>
        <dbReference type="Rhea" id="RHEA-COMP:11604"/>
        <dbReference type="ChEBI" id="CHEBI:15377"/>
        <dbReference type="ChEBI" id="CHEBI:29999"/>
        <dbReference type="ChEBI" id="CHEBI:43474"/>
        <dbReference type="ChEBI" id="CHEBI:83421"/>
        <dbReference type="EC" id="3.1.3.16"/>
    </reaction>
</comment>
<gene>
    <name evidence="17" type="ORF">GFH48_06560</name>
</gene>
<evidence type="ECO:0000256" key="5">
    <source>
        <dbReference type="ARBA" id="ARBA00022741"/>
    </source>
</evidence>
<dbReference type="GO" id="GO:0006355">
    <property type="term" value="P:regulation of DNA-templated transcription"/>
    <property type="evidence" value="ECO:0007669"/>
    <property type="project" value="InterPro"/>
</dbReference>
<name>A0A5Q0L8B7_9ACTN</name>
<dbReference type="SMART" id="SM00331">
    <property type="entry name" value="PP2C_SIG"/>
    <property type="match status" value="1"/>
</dbReference>
<keyword evidence="9" id="KW-0460">Magnesium</keyword>
<dbReference type="Gene3D" id="3.30.450.20">
    <property type="entry name" value="PAS domain"/>
    <property type="match status" value="2"/>
</dbReference>
<evidence type="ECO:0000256" key="12">
    <source>
        <dbReference type="ARBA" id="ARBA00047761"/>
    </source>
</evidence>
<dbReference type="Proteomes" id="UP000326179">
    <property type="component" value="Chromosome"/>
</dbReference>
<dbReference type="EC" id="3.1.3.16" evidence="1"/>
<dbReference type="SUPFAM" id="SSF55874">
    <property type="entry name" value="ATPase domain of HSP90 chaperone/DNA topoisomerase II/histidine kinase"/>
    <property type="match status" value="1"/>
</dbReference>
<keyword evidence="11" id="KW-0464">Manganese</keyword>
<keyword evidence="8" id="KW-0067">ATP-binding</keyword>
<dbReference type="SUPFAM" id="SSF81606">
    <property type="entry name" value="PP2C-like"/>
    <property type="match status" value="1"/>
</dbReference>
<dbReference type="GO" id="GO:0005524">
    <property type="term" value="F:ATP binding"/>
    <property type="evidence" value="ECO:0007669"/>
    <property type="project" value="UniProtKB-KW"/>
</dbReference>
<dbReference type="InterPro" id="IPR036457">
    <property type="entry name" value="PPM-type-like_dom_sf"/>
</dbReference>
<dbReference type="NCBIfam" id="TIGR00229">
    <property type="entry name" value="sensory_box"/>
    <property type="match status" value="1"/>
</dbReference>
<dbReference type="InterPro" id="IPR013767">
    <property type="entry name" value="PAS_fold"/>
</dbReference>
<dbReference type="SUPFAM" id="SSF55781">
    <property type="entry name" value="GAF domain-like"/>
    <property type="match status" value="1"/>
</dbReference>
<dbReference type="SUPFAM" id="SSF55785">
    <property type="entry name" value="PYP-like sensor domain (PAS domain)"/>
    <property type="match status" value="2"/>
</dbReference>
<dbReference type="CDD" id="cd00130">
    <property type="entry name" value="PAS"/>
    <property type="match status" value="2"/>
</dbReference>
<reference evidence="17 18" key="1">
    <citation type="submission" date="2019-10" db="EMBL/GenBank/DDBJ databases">
        <title>A novel species.</title>
        <authorList>
            <person name="Gao J."/>
        </authorList>
    </citation>
    <scope>NUCLEOTIDE SEQUENCE [LARGE SCALE GENOMIC DNA]</scope>
    <source>
        <strain evidence="17 18">QMT-28</strain>
    </source>
</reference>
<dbReference type="PANTHER" id="PTHR43156">
    <property type="entry name" value="STAGE II SPORULATION PROTEIN E-RELATED"/>
    <property type="match status" value="1"/>
</dbReference>
<accession>A0A5Q0L8B7</accession>
<dbReference type="Gene3D" id="3.60.40.10">
    <property type="entry name" value="PPM-type phosphatase domain"/>
    <property type="match status" value="1"/>
</dbReference>
<dbReference type="Pfam" id="PF00989">
    <property type="entry name" value="PAS"/>
    <property type="match status" value="1"/>
</dbReference>
<keyword evidence="6" id="KW-0418">Kinase</keyword>
<keyword evidence="18" id="KW-1185">Reference proteome</keyword>
<dbReference type="FunFam" id="3.30.450.40:FF:000035">
    <property type="entry name" value="PAS sensor protein"/>
    <property type="match status" value="1"/>
</dbReference>
<evidence type="ECO:0000259" key="16">
    <source>
        <dbReference type="PROSITE" id="PS50112"/>
    </source>
</evidence>
<dbReference type="Gene3D" id="3.30.565.10">
    <property type="entry name" value="Histidine kinase-like ATPase, C-terminal domain"/>
    <property type="match status" value="1"/>
</dbReference>
<evidence type="ECO:0000256" key="14">
    <source>
        <dbReference type="ARBA" id="ARBA00075117"/>
    </source>
</evidence>
<dbReference type="CDD" id="cd16936">
    <property type="entry name" value="HATPase_RsbW-like"/>
    <property type="match status" value="1"/>
</dbReference>
<dbReference type="Pfam" id="PF13581">
    <property type="entry name" value="HATPase_c_2"/>
    <property type="match status" value="1"/>
</dbReference>
<protein>
    <recommendedName>
        <fullName evidence="1">protein-serine/threonine phosphatase</fullName>
        <ecNumber evidence="1">3.1.3.16</ecNumber>
    </recommendedName>
    <alternativeName>
        <fullName evidence="15">Protein-serine/threonine phosphatase</fullName>
    </alternativeName>
    <alternativeName>
        <fullName evidence="14">Serine/threonine-protein kinase</fullName>
    </alternativeName>
</protein>
<evidence type="ECO:0000313" key="17">
    <source>
        <dbReference type="EMBL" id="QFZ72966.1"/>
    </source>
</evidence>
<dbReference type="RefSeq" id="WP_153287332.1">
    <property type="nucleotide sequence ID" value="NZ_CP045643.1"/>
</dbReference>
<dbReference type="Gene3D" id="3.30.450.40">
    <property type="match status" value="1"/>
</dbReference>
<evidence type="ECO:0000256" key="10">
    <source>
        <dbReference type="ARBA" id="ARBA00022912"/>
    </source>
</evidence>
<dbReference type="GO" id="GO:0004722">
    <property type="term" value="F:protein serine/threonine phosphatase activity"/>
    <property type="evidence" value="ECO:0007669"/>
    <property type="project" value="UniProtKB-EC"/>
</dbReference>
<dbReference type="InterPro" id="IPR036890">
    <property type="entry name" value="HATPase_C_sf"/>
</dbReference>
<dbReference type="FunFam" id="3.30.565.10:FF:000028">
    <property type="entry name" value="PAS sensor protein"/>
    <property type="match status" value="1"/>
</dbReference>
<dbReference type="SMART" id="SM00065">
    <property type="entry name" value="GAF"/>
    <property type="match status" value="1"/>
</dbReference>
<keyword evidence="7" id="KW-0378">Hydrolase</keyword>
<dbReference type="InterPro" id="IPR001932">
    <property type="entry name" value="PPM-type_phosphatase-like_dom"/>
</dbReference>
<dbReference type="EMBL" id="CP045643">
    <property type="protein sequence ID" value="QFZ72966.1"/>
    <property type="molecule type" value="Genomic_DNA"/>
</dbReference>
<dbReference type="KEGG" id="sfy:GFH48_06560"/>
<keyword evidence="5" id="KW-0547">Nucleotide-binding</keyword>
<evidence type="ECO:0000256" key="3">
    <source>
        <dbReference type="ARBA" id="ARBA00022679"/>
    </source>
</evidence>
<dbReference type="FunFam" id="3.60.40.10:FF:000005">
    <property type="entry name" value="Serine/threonine protein phosphatase"/>
    <property type="match status" value="1"/>
</dbReference>
<proteinExistence type="predicted"/>
<dbReference type="InterPro" id="IPR003018">
    <property type="entry name" value="GAF"/>
</dbReference>
<dbReference type="Pfam" id="PF01590">
    <property type="entry name" value="GAF"/>
    <property type="match status" value="1"/>
</dbReference>
<dbReference type="InterPro" id="IPR035965">
    <property type="entry name" value="PAS-like_dom_sf"/>
</dbReference>
<dbReference type="AlphaFoldDB" id="A0A5Q0L8B7"/>
<evidence type="ECO:0000256" key="6">
    <source>
        <dbReference type="ARBA" id="ARBA00022777"/>
    </source>
</evidence>
<dbReference type="PANTHER" id="PTHR43156:SF2">
    <property type="entry name" value="STAGE II SPORULATION PROTEIN E"/>
    <property type="match status" value="1"/>
</dbReference>
<evidence type="ECO:0000256" key="8">
    <source>
        <dbReference type="ARBA" id="ARBA00022840"/>
    </source>
</evidence>
<dbReference type="GO" id="GO:0046872">
    <property type="term" value="F:metal ion binding"/>
    <property type="evidence" value="ECO:0007669"/>
    <property type="project" value="UniProtKB-KW"/>
</dbReference>
<keyword evidence="4" id="KW-0479">Metal-binding</keyword>
<evidence type="ECO:0000256" key="4">
    <source>
        <dbReference type="ARBA" id="ARBA00022723"/>
    </source>
</evidence>
<evidence type="ECO:0000256" key="9">
    <source>
        <dbReference type="ARBA" id="ARBA00022842"/>
    </source>
</evidence>
<keyword evidence="2" id="KW-0597">Phosphoprotein</keyword>
<evidence type="ECO:0000256" key="15">
    <source>
        <dbReference type="ARBA" id="ARBA00081350"/>
    </source>
</evidence>